<dbReference type="InterPro" id="IPR008279">
    <property type="entry name" value="PEP-util_enz_mobile_dom"/>
</dbReference>
<dbReference type="SUPFAM" id="SSF52009">
    <property type="entry name" value="Phosphohistidine domain"/>
    <property type="match status" value="1"/>
</dbReference>
<evidence type="ECO:0000256" key="1">
    <source>
        <dbReference type="ARBA" id="ARBA00007837"/>
    </source>
</evidence>
<reference evidence="4 5" key="1">
    <citation type="submission" date="2024-01" db="EMBL/GenBank/DDBJ databases">
        <authorList>
            <person name="Allen C."/>
            <person name="Tagirdzhanova G."/>
        </authorList>
    </citation>
    <scope>NUCLEOTIDE SEQUENCE [LARGE SCALE GENOMIC DNA]</scope>
</reference>
<evidence type="ECO:0008006" key="6">
    <source>
        <dbReference type="Google" id="ProtNLM"/>
    </source>
</evidence>
<evidence type="ECO:0000313" key="5">
    <source>
        <dbReference type="Proteomes" id="UP001642406"/>
    </source>
</evidence>
<dbReference type="PANTHER" id="PTHR43615">
    <property type="entry name" value="PHOSPHOENOLPYRUVATE SYNTHASE-RELATED"/>
    <property type="match status" value="1"/>
</dbReference>
<sequence length="940" mass="105101">MPPSLIKVNGTNSSPNGYAKGCEYALTFGDDGATDKAKVGGKGCNLGLLTQARFPVPPGFTVTTAAYSRFMDLSGLKPKILALMSAINYDNADDVESNSATAREMIMQTPMPMELTSEITSQYADLAAGGSDPFVAVRSSGTAEDLAEASFAGLHDTLLDIRGPEALIDAVRACWASLWSARAVAYRHRNGFLHEDVDLAVVVQRMVAAAAAGVLFTGNPMTAATDEMVINASWGLGEAVVSGLVNPDSFVLKDVGHSLRIRDRTLGDKTHTVRRNPEGKTVDGQGTITEDTPAALQAAFSMTDDQVLKLARLGQRVQEHYGGFPQDIEWALEGSDVFLLQSRPITGVDFSWDADLEEWQMFPEIDGTTWTRSLADENWTGAISPLMYSVRAFSWAQGHECAAGYWGDPALQEKRYWKFHRATAYFNCDLERDVVRNTIPPMLRPGLLANLPVPWREEVQDATFSWFGYAKLYARVETMRPQLYKGFDLQKNKWYGKFSTEGKGIPRKDLPDLSDTALRFYVNRQLDIEDEYTRDMWTWFFINARDMLTLLGLMLHHWYDPEDKTAFQAVLTGTPRASETMKANHMLWEMSQRIHKSKCLTAAFNANQDNAFFEACKEFDDGRAFLEYYQSFLELYGQRGMPDRDIYFKRRWEDPSIDYRSLQAMLKTPDAPDPQVKEHETNAKREAFVDVVTAKMQRATLGLFKVELFKVVLAWCVEFVIVRDDERNFLDHCTLSIRWGFMEIGRRLTQYGVFESDDDVWFLSKQELYRLWDTRTMTPLLRAKIDARRRDFIKMMERTSPLPPYIVDNRAADLDNDASADGSGVFKGIGTAKGEITATARVIRQLKDIGCVREGDILVVNSTDPGWTPVFHIISGLVLETGGILSHGSCLAREYGLPAVQLANAMQHIPDGAIVTVNGDAGTVRLAETNGVETNGVEST</sequence>
<protein>
    <recommendedName>
        <fullName evidence="6">Pyruvate, water dikinase</fullName>
    </recommendedName>
</protein>
<dbReference type="EMBL" id="CAWUHC010000003">
    <property type="protein sequence ID" value="CAK7209409.1"/>
    <property type="molecule type" value="Genomic_DNA"/>
</dbReference>
<dbReference type="Gene3D" id="3.50.30.10">
    <property type="entry name" value="Phosphohistidine domain"/>
    <property type="match status" value="1"/>
</dbReference>
<evidence type="ECO:0000259" key="3">
    <source>
        <dbReference type="Pfam" id="PF01326"/>
    </source>
</evidence>
<dbReference type="PANTHER" id="PTHR43615:SF1">
    <property type="entry name" value="PPDK_N DOMAIN-CONTAINING PROTEIN"/>
    <property type="match status" value="1"/>
</dbReference>
<dbReference type="InterPro" id="IPR051549">
    <property type="entry name" value="PEP_Utilizing_Enz"/>
</dbReference>
<feature type="domain" description="Pyruvate phosphate dikinase AMP/ATP-binding" evidence="3">
    <location>
        <begin position="38"/>
        <end position="347"/>
    </location>
</feature>
<dbReference type="Pfam" id="PF01326">
    <property type="entry name" value="PPDK_N"/>
    <property type="match status" value="1"/>
</dbReference>
<gene>
    <name evidence="4" type="ORF">SBRCBS47491_000432</name>
</gene>
<dbReference type="Proteomes" id="UP001642406">
    <property type="component" value="Unassembled WGS sequence"/>
</dbReference>
<evidence type="ECO:0000313" key="4">
    <source>
        <dbReference type="EMBL" id="CAK7209409.1"/>
    </source>
</evidence>
<accession>A0ABP0AQA5</accession>
<dbReference type="Gene3D" id="3.30.470.20">
    <property type="entry name" value="ATP-grasp fold, B domain"/>
    <property type="match status" value="1"/>
</dbReference>
<comment type="caution">
    <text evidence="4">The sequence shown here is derived from an EMBL/GenBank/DDBJ whole genome shotgun (WGS) entry which is preliminary data.</text>
</comment>
<proteinExistence type="inferred from homology"/>
<dbReference type="InterPro" id="IPR013815">
    <property type="entry name" value="ATP_grasp_subdomain_1"/>
</dbReference>
<evidence type="ECO:0000259" key="2">
    <source>
        <dbReference type="Pfam" id="PF00391"/>
    </source>
</evidence>
<feature type="domain" description="PEP-utilising enzyme mobile" evidence="2">
    <location>
        <begin position="853"/>
        <end position="922"/>
    </location>
</feature>
<comment type="similarity">
    <text evidence="1">Belongs to the PEP-utilizing enzyme family.</text>
</comment>
<dbReference type="InterPro" id="IPR036637">
    <property type="entry name" value="Phosphohistidine_dom_sf"/>
</dbReference>
<dbReference type="InterPro" id="IPR002192">
    <property type="entry name" value="PPDK_AMP/ATP-bd"/>
</dbReference>
<organism evidence="4 5">
    <name type="scientific">Sporothrix bragantina</name>
    <dbReference type="NCBI Taxonomy" id="671064"/>
    <lineage>
        <taxon>Eukaryota</taxon>
        <taxon>Fungi</taxon>
        <taxon>Dikarya</taxon>
        <taxon>Ascomycota</taxon>
        <taxon>Pezizomycotina</taxon>
        <taxon>Sordariomycetes</taxon>
        <taxon>Sordariomycetidae</taxon>
        <taxon>Ophiostomatales</taxon>
        <taxon>Ophiostomataceae</taxon>
        <taxon>Sporothrix</taxon>
    </lineage>
</organism>
<dbReference type="SUPFAM" id="SSF56059">
    <property type="entry name" value="Glutathione synthetase ATP-binding domain-like"/>
    <property type="match status" value="1"/>
</dbReference>
<keyword evidence="5" id="KW-1185">Reference proteome</keyword>
<name>A0ABP0AQA5_9PEZI</name>
<dbReference type="Pfam" id="PF00391">
    <property type="entry name" value="PEP-utilizers"/>
    <property type="match status" value="1"/>
</dbReference>
<dbReference type="Gene3D" id="3.30.1490.20">
    <property type="entry name" value="ATP-grasp fold, A domain"/>
    <property type="match status" value="1"/>
</dbReference>